<evidence type="ECO:0000313" key="3">
    <source>
        <dbReference type="Proteomes" id="UP001187343"/>
    </source>
</evidence>
<gene>
    <name evidence="2" type="ORF">Q8A67_018246</name>
</gene>
<dbReference type="EMBL" id="JAUYZG010000018">
    <property type="protein sequence ID" value="KAK2880978.1"/>
    <property type="molecule type" value="Genomic_DNA"/>
</dbReference>
<evidence type="ECO:0000313" key="2">
    <source>
        <dbReference type="EMBL" id="KAK2880978.1"/>
    </source>
</evidence>
<sequence>MPHGRNGIWTGAVWVALGDEWGRSDWHGCVLSSAAPAPWHTCAGSAPMDRGHLWYSGQAGIEQGSKAGTAIAVHSGKESWGLARPTRCATQVTPRQPASHPPAPSASPHALGQHLTYQPA</sequence>
<reference evidence="2" key="1">
    <citation type="submission" date="2023-08" db="EMBL/GenBank/DDBJ databases">
        <title>Chromosome-level Genome Assembly of mud carp (Cirrhinus molitorella).</title>
        <authorList>
            <person name="Liu H."/>
        </authorList>
    </citation>
    <scope>NUCLEOTIDE SEQUENCE</scope>
    <source>
        <strain evidence="2">Prfri</strain>
        <tissue evidence="2">Muscle</tissue>
    </source>
</reference>
<accession>A0AA88TH73</accession>
<protein>
    <submittedName>
        <fullName evidence="2">Uncharacterized protein</fullName>
    </submittedName>
</protein>
<comment type="caution">
    <text evidence="2">The sequence shown here is derived from an EMBL/GenBank/DDBJ whole genome shotgun (WGS) entry which is preliminary data.</text>
</comment>
<proteinExistence type="predicted"/>
<organism evidence="2 3">
    <name type="scientific">Cirrhinus molitorella</name>
    <name type="common">mud carp</name>
    <dbReference type="NCBI Taxonomy" id="172907"/>
    <lineage>
        <taxon>Eukaryota</taxon>
        <taxon>Metazoa</taxon>
        <taxon>Chordata</taxon>
        <taxon>Craniata</taxon>
        <taxon>Vertebrata</taxon>
        <taxon>Euteleostomi</taxon>
        <taxon>Actinopterygii</taxon>
        <taxon>Neopterygii</taxon>
        <taxon>Teleostei</taxon>
        <taxon>Ostariophysi</taxon>
        <taxon>Cypriniformes</taxon>
        <taxon>Cyprinidae</taxon>
        <taxon>Labeoninae</taxon>
        <taxon>Labeonini</taxon>
        <taxon>Cirrhinus</taxon>
    </lineage>
</organism>
<evidence type="ECO:0000256" key="1">
    <source>
        <dbReference type="SAM" id="MobiDB-lite"/>
    </source>
</evidence>
<keyword evidence="3" id="KW-1185">Reference proteome</keyword>
<name>A0AA88TH73_9TELE</name>
<dbReference type="Proteomes" id="UP001187343">
    <property type="component" value="Unassembled WGS sequence"/>
</dbReference>
<dbReference type="AlphaFoldDB" id="A0AA88TH73"/>
<feature type="region of interest" description="Disordered" evidence="1">
    <location>
        <begin position="82"/>
        <end position="120"/>
    </location>
</feature>